<accession>A0ACC2R3F8</accession>
<organism evidence="1 2">
    <name type="scientific">Mythimna loreyi</name>
    <dbReference type="NCBI Taxonomy" id="667449"/>
    <lineage>
        <taxon>Eukaryota</taxon>
        <taxon>Metazoa</taxon>
        <taxon>Ecdysozoa</taxon>
        <taxon>Arthropoda</taxon>
        <taxon>Hexapoda</taxon>
        <taxon>Insecta</taxon>
        <taxon>Pterygota</taxon>
        <taxon>Neoptera</taxon>
        <taxon>Endopterygota</taxon>
        <taxon>Lepidoptera</taxon>
        <taxon>Glossata</taxon>
        <taxon>Ditrysia</taxon>
        <taxon>Noctuoidea</taxon>
        <taxon>Noctuidae</taxon>
        <taxon>Noctuinae</taxon>
        <taxon>Hadenini</taxon>
        <taxon>Mythimna</taxon>
    </lineage>
</organism>
<name>A0ACC2R3F8_9NEOP</name>
<sequence length="246" mass="28266">MCYYLPALVMPIFCTIQTILRLLTTVALAIEDILRLTIQAIHSWITTILHTVGIIPLCCVYCFTQKCLCSQICSTSCSPACYPMRSNCGCILFLTMTLVFIFVYLFTDWWEDVFATLGIELPCFIDKKSQVTNTEEANKNKSEDVIVKLTHKRALSPKMLVRSTNTEKRLTTKSMKHARKATRNMDHEIRNELDVSFIDYFKDINKEKVSKFRSNEKNFTYVTVIVNAILDEPDNETLNTKNKTSV</sequence>
<reference evidence="1" key="1">
    <citation type="submission" date="2023-03" db="EMBL/GenBank/DDBJ databases">
        <title>Chromosome-level genomes of two armyworms, Mythimna separata and Mythimna loreyi, provide insights into the biosynthesis and reception of sex pheromones.</title>
        <authorList>
            <person name="Zhao H."/>
        </authorList>
    </citation>
    <scope>NUCLEOTIDE SEQUENCE</scope>
    <source>
        <strain evidence="1">BeijingLab</strain>
    </source>
</reference>
<keyword evidence="2" id="KW-1185">Reference proteome</keyword>
<evidence type="ECO:0000313" key="2">
    <source>
        <dbReference type="Proteomes" id="UP001231649"/>
    </source>
</evidence>
<dbReference type="Proteomes" id="UP001231649">
    <property type="component" value="Chromosome 6"/>
</dbReference>
<protein>
    <submittedName>
        <fullName evidence="1">Uncharacterized protein</fullName>
    </submittedName>
</protein>
<comment type="caution">
    <text evidence="1">The sequence shown here is derived from an EMBL/GenBank/DDBJ whole genome shotgun (WGS) entry which is preliminary data.</text>
</comment>
<gene>
    <name evidence="1" type="ORF">PYW08_014542</name>
</gene>
<dbReference type="EMBL" id="CM056782">
    <property type="protein sequence ID" value="KAJ8731812.1"/>
    <property type="molecule type" value="Genomic_DNA"/>
</dbReference>
<proteinExistence type="predicted"/>
<evidence type="ECO:0000313" key="1">
    <source>
        <dbReference type="EMBL" id="KAJ8731812.1"/>
    </source>
</evidence>